<dbReference type="InterPro" id="IPR045378">
    <property type="entry name" value="LNT_N"/>
</dbReference>
<dbReference type="SUPFAM" id="SSF56317">
    <property type="entry name" value="Carbon-nitrogen hydrolase"/>
    <property type="match status" value="1"/>
</dbReference>
<comment type="pathway">
    <text evidence="9">Protein modification; lipoprotein biosynthesis (N-acyl transfer).</text>
</comment>
<evidence type="ECO:0000256" key="3">
    <source>
        <dbReference type="ARBA" id="ARBA00022475"/>
    </source>
</evidence>
<dbReference type="Proteomes" id="UP000597507">
    <property type="component" value="Unassembled WGS sequence"/>
</dbReference>
<dbReference type="GO" id="GO:0005886">
    <property type="term" value="C:plasma membrane"/>
    <property type="evidence" value="ECO:0007669"/>
    <property type="project" value="UniProtKB-SubCell"/>
</dbReference>
<dbReference type="GO" id="GO:0042158">
    <property type="term" value="P:lipoprotein biosynthetic process"/>
    <property type="evidence" value="ECO:0007669"/>
    <property type="project" value="UniProtKB-UniRule"/>
</dbReference>
<dbReference type="Gene3D" id="3.60.110.10">
    <property type="entry name" value="Carbon-nitrogen hydrolase"/>
    <property type="match status" value="1"/>
</dbReference>
<feature type="transmembrane region" description="Helical" evidence="9">
    <location>
        <begin position="489"/>
        <end position="513"/>
    </location>
</feature>
<feature type="transmembrane region" description="Helical" evidence="9">
    <location>
        <begin position="163"/>
        <end position="183"/>
    </location>
</feature>
<evidence type="ECO:0000256" key="2">
    <source>
        <dbReference type="ARBA" id="ARBA00010065"/>
    </source>
</evidence>
<keyword evidence="4 9" id="KW-0808">Transferase</keyword>
<keyword evidence="6 9" id="KW-1133">Transmembrane helix</keyword>
<feature type="transmembrane region" description="Helical" evidence="9">
    <location>
        <begin position="66"/>
        <end position="86"/>
    </location>
</feature>
<reference evidence="11 12" key="1">
    <citation type="journal article" date="2014" name="Int. J. Syst. Evol. Microbiol.">
        <title>Complete genome sequence of Corynebacterium casei LMG S-19264T (=DSM 44701T), isolated from a smear-ripened cheese.</title>
        <authorList>
            <consortium name="US DOE Joint Genome Institute (JGI-PGF)"/>
            <person name="Walter F."/>
            <person name="Albersmeier A."/>
            <person name="Kalinowski J."/>
            <person name="Ruckert C."/>
        </authorList>
    </citation>
    <scope>NUCLEOTIDE SEQUENCE [LARGE SCALE GENOMIC DNA]</scope>
    <source>
        <strain evidence="11 12">CGMCC 1.16330</strain>
    </source>
</reference>
<dbReference type="NCBIfam" id="TIGR00546">
    <property type="entry name" value="lnt"/>
    <property type="match status" value="1"/>
</dbReference>
<sequence>MIPARLLRRIAALPPRRALLLAFGLGLLAALALPPVHAVPVLLVSIPGLLALVGAAPSARRAALIGLLWGWGHFAGGLYWITHAILTEVERFWWLVPIAVPAIALPLGLFVAAPAALAWRAAPGWPRLLVFAGGFILAEMLRGVLLTGFPWNLIGTVWAFDAVPIQGAAWIGVHGLGLATLLLAGLPMAGGGWRVLAGGAVAGLALFGLLGAVRLGMADPDGPRANPPWRVVLVQGNVPQDLKWRQETRLPIFRRYLDLTESAVARLLPDLAPGERIVVVWPETASPFRLAEDAEARRLIAARLPPGAVLLAGTLRVEWGPDGRPRDIYNSLLAVDSEGRVTGGYDKAHLVPFGEYMPLRGLLPVRVVPMAMDISPGPGRVTLAPSLLPPFGALICYEVIFPGAVTPNPRPEWLVNVTNDAWFGLSAGPYQHLAAARLRAVEEGLPLARAAQTGISAVYDSLGRVQARLGLGETGVVAARLPAPRVATAFAHLGLAIPAGLASFSFALGWWLARRARRD</sequence>
<keyword evidence="8 9" id="KW-0012">Acyltransferase</keyword>
<comment type="catalytic activity">
    <reaction evidence="9">
        <text>N-terminal S-1,2-diacyl-sn-glyceryl-L-cysteinyl-[lipoprotein] + a glycerophospholipid = N-acyl-S-1,2-diacyl-sn-glyceryl-L-cysteinyl-[lipoprotein] + a 2-acyl-sn-glycero-3-phospholipid + H(+)</text>
        <dbReference type="Rhea" id="RHEA:48228"/>
        <dbReference type="Rhea" id="RHEA-COMP:14681"/>
        <dbReference type="Rhea" id="RHEA-COMP:14684"/>
        <dbReference type="ChEBI" id="CHEBI:15378"/>
        <dbReference type="ChEBI" id="CHEBI:136912"/>
        <dbReference type="ChEBI" id="CHEBI:140656"/>
        <dbReference type="ChEBI" id="CHEBI:140657"/>
        <dbReference type="ChEBI" id="CHEBI:140660"/>
        <dbReference type="EC" id="2.3.1.269"/>
    </reaction>
</comment>
<feature type="transmembrane region" description="Helical" evidence="9">
    <location>
        <begin position="195"/>
        <end position="217"/>
    </location>
</feature>
<dbReference type="EMBL" id="BMKS01000015">
    <property type="protein sequence ID" value="GGG46674.1"/>
    <property type="molecule type" value="Genomic_DNA"/>
</dbReference>
<dbReference type="InterPro" id="IPR003010">
    <property type="entry name" value="C-N_Hydrolase"/>
</dbReference>
<dbReference type="EC" id="2.3.1.269" evidence="9"/>
<dbReference type="AlphaFoldDB" id="A0A8J2ZEW7"/>
<evidence type="ECO:0000256" key="9">
    <source>
        <dbReference type="HAMAP-Rule" id="MF_01148"/>
    </source>
</evidence>
<dbReference type="Pfam" id="PF00795">
    <property type="entry name" value="CN_hydrolase"/>
    <property type="match status" value="1"/>
</dbReference>
<keyword evidence="12" id="KW-1185">Reference proteome</keyword>
<feature type="domain" description="CN hydrolase" evidence="10">
    <location>
        <begin position="234"/>
        <end position="483"/>
    </location>
</feature>
<name>A0A8J2ZEW7_9PROT</name>
<proteinExistence type="inferred from homology"/>
<comment type="function">
    <text evidence="9">Catalyzes the phospholipid dependent N-acylation of the N-terminal cysteine of apolipoprotein, the last step in lipoprotein maturation.</text>
</comment>
<dbReference type="RefSeq" id="WP_229678135.1">
    <property type="nucleotide sequence ID" value="NZ_BMKS01000015.1"/>
</dbReference>
<feature type="transmembrane region" description="Helical" evidence="9">
    <location>
        <begin position="42"/>
        <end position="59"/>
    </location>
</feature>
<feature type="transmembrane region" description="Helical" evidence="9">
    <location>
        <begin position="128"/>
        <end position="151"/>
    </location>
</feature>
<evidence type="ECO:0000256" key="1">
    <source>
        <dbReference type="ARBA" id="ARBA00004651"/>
    </source>
</evidence>
<dbReference type="CDD" id="cd07571">
    <property type="entry name" value="ALP_N-acyl_transferase"/>
    <property type="match status" value="1"/>
</dbReference>
<dbReference type="HAMAP" id="MF_01148">
    <property type="entry name" value="Lnt"/>
    <property type="match status" value="1"/>
</dbReference>
<dbReference type="PANTHER" id="PTHR38686">
    <property type="entry name" value="APOLIPOPROTEIN N-ACYLTRANSFERASE"/>
    <property type="match status" value="1"/>
</dbReference>
<feature type="transmembrane region" description="Helical" evidence="9">
    <location>
        <begin position="92"/>
        <end position="116"/>
    </location>
</feature>
<evidence type="ECO:0000313" key="11">
    <source>
        <dbReference type="EMBL" id="GGG46674.1"/>
    </source>
</evidence>
<comment type="caution">
    <text evidence="11">The sequence shown here is derived from an EMBL/GenBank/DDBJ whole genome shotgun (WGS) entry which is preliminary data.</text>
</comment>
<dbReference type="InterPro" id="IPR004563">
    <property type="entry name" value="Apolipo_AcylTrfase"/>
</dbReference>
<evidence type="ECO:0000256" key="4">
    <source>
        <dbReference type="ARBA" id="ARBA00022679"/>
    </source>
</evidence>
<comment type="similarity">
    <text evidence="2 9">Belongs to the CN hydrolase family. Apolipoprotein N-acyltransferase subfamily.</text>
</comment>
<protein>
    <recommendedName>
        <fullName evidence="9">Apolipoprotein N-acyltransferase</fullName>
        <shortName evidence="9">ALP N-acyltransferase</shortName>
        <ecNumber evidence="9">2.3.1.269</ecNumber>
    </recommendedName>
</protein>
<evidence type="ECO:0000256" key="8">
    <source>
        <dbReference type="ARBA" id="ARBA00023315"/>
    </source>
</evidence>
<dbReference type="GO" id="GO:0016410">
    <property type="term" value="F:N-acyltransferase activity"/>
    <property type="evidence" value="ECO:0007669"/>
    <property type="project" value="UniProtKB-UniRule"/>
</dbReference>
<dbReference type="InterPro" id="IPR036526">
    <property type="entry name" value="C-N_Hydrolase_sf"/>
</dbReference>
<evidence type="ECO:0000256" key="6">
    <source>
        <dbReference type="ARBA" id="ARBA00022989"/>
    </source>
</evidence>
<keyword evidence="7 9" id="KW-0472">Membrane</keyword>
<keyword evidence="3 9" id="KW-1003">Cell membrane</keyword>
<evidence type="ECO:0000256" key="7">
    <source>
        <dbReference type="ARBA" id="ARBA00023136"/>
    </source>
</evidence>
<evidence type="ECO:0000259" key="10">
    <source>
        <dbReference type="PROSITE" id="PS50263"/>
    </source>
</evidence>
<organism evidence="11 12">
    <name type="scientific">Caldovatus sediminis</name>
    <dbReference type="NCBI Taxonomy" id="2041189"/>
    <lineage>
        <taxon>Bacteria</taxon>
        <taxon>Pseudomonadati</taxon>
        <taxon>Pseudomonadota</taxon>
        <taxon>Alphaproteobacteria</taxon>
        <taxon>Acetobacterales</taxon>
        <taxon>Roseomonadaceae</taxon>
        <taxon>Caldovatus</taxon>
    </lineage>
</organism>
<dbReference type="Pfam" id="PF20154">
    <property type="entry name" value="LNT_N"/>
    <property type="match status" value="1"/>
</dbReference>
<accession>A0A8J2ZEW7</accession>
<evidence type="ECO:0000256" key="5">
    <source>
        <dbReference type="ARBA" id="ARBA00022692"/>
    </source>
</evidence>
<dbReference type="UniPathway" id="UPA00666"/>
<dbReference type="PROSITE" id="PS50263">
    <property type="entry name" value="CN_HYDROLASE"/>
    <property type="match status" value="1"/>
</dbReference>
<gene>
    <name evidence="9 11" type="primary">lnt</name>
    <name evidence="11" type="ORF">GCM10010964_37540</name>
</gene>
<dbReference type="PANTHER" id="PTHR38686:SF1">
    <property type="entry name" value="APOLIPOPROTEIN N-ACYLTRANSFERASE"/>
    <property type="match status" value="1"/>
</dbReference>
<comment type="subcellular location">
    <subcellularLocation>
        <location evidence="1 9">Cell membrane</location>
        <topology evidence="1 9">Multi-pass membrane protein</topology>
    </subcellularLocation>
</comment>
<evidence type="ECO:0000313" key="12">
    <source>
        <dbReference type="Proteomes" id="UP000597507"/>
    </source>
</evidence>
<keyword evidence="5 9" id="KW-0812">Transmembrane</keyword>